<name>A0A1W1EGD6_9ZZZZ</name>
<proteinExistence type="predicted"/>
<dbReference type="SUPFAM" id="SSF53146">
    <property type="entry name" value="Nitrogenase accessory factor-like"/>
    <property type="match status" value="1"/>
</dbReference>
<dbReference type="EMBL" id="FPKX01000074">
    <property type="protein sequence ID" value="SFZ99086.1"/>
    <property type="molecule type" value="Genomic_DNA"/>
</dbReference>
<gene>
    <name evidence="1" type="ORF">MNB_SV-5-1000</name>
</gene>
<evidence type="ECO:0000313" key="1">
    <source>
        <dbReference type="EMBL" id="SFZ99086.1"/>
    </source>
</evidence>
<dbReference type="InterPro" id="IPR036105">
    <property type="entry name" value="DiNase_FeMo-co_biosyn_sf"/>
</dbReference>
<sequence length="104" mass="11851">MKVVITADGGFMTSKFCTKFEECEHLIIYDLEDRTYGSRVSPSFKTGNKAVLIDFLKRTYMGNVITGADIGDDYFYTYVPKNKDATVEEILVEFMDMLSESKSE</sequence>
<protein>
    <submittedName>
        <fullName evidence="1">Uncharacterized protein</fullName>
    </submittedName>
</protein>
<reference evidence="1" key="1">
    <citation type="submission" date="2016-10" db="EMBL/GenBank/DDBJ databases">
        <authorList>
            <person name="de Groot N.N."/>
        </authorList>
    </citation>
    <scope>NUCLEOTIDE SEQUENCE</scope>
</reference>
<dbReference type="AlphaFoldDB" id="A0A1W1EGD6"/>
<accession>A0A1W1EGD6</accession>
<organism evidence="1">
    <name type="scientific">hydrothermal vent metagenome</name>
    <dbReference type="NCBI Taxonomy" id="652676"/>
    <lineage>
        <taxon>unclassified sequences</taxon>
        <taxon>metagenomes</taxon>
        <taxon>ecological metagenomes</taxon>
    </lineage>
</organism>